<dbReference type="GO" id="GO:0032259">
    <property type="term" value="P:methylation"/>
    <property type="evidence" value="ECO:0007669"/>
    <property type="project" value="UniProtKB-KW"/>
</dbReference>
<dbReference type="EMBL" id="BAUL01000143">
    <property type="protein sequence ID" value="GAD95934.1"/>
    <property type="molecule type" value="Genomic_DNA"/>
</dbReference>
<dbReference type="InterPro" id="IPR013216">
    <property type="entry name" value="Methyltransf_11"/>
</dbReference>
<dbReference type="Gene3D" id="3.40.50.150">
    <property type="entry name" value="Vaccinia Virus protein VP39"/>
    <property type="match status" value="1"/>
</dbReference>
<keyword evidence="3" id="KW-1185">Reference proteome</keyword>
<keyword evidence="2" id="KW-0808">Transferase</keyword>
<keyword evidence="2" id="KW-0489">Methyltransferase</keyword>
<gene>
    <name evidence="2" type="ORF">PVAR5_4582</name>
</gene>
<dbReference type="InterPro" id="IPR029063">
    <property type="entry name" value="SAM-dependent_MTases_sf"/>
</dbReference>
<evidence type="ECO:0000313" key="3">
    <source>
        <dbReference type="Proteomes" id="UP000018001"/>
    </source>
</evidence>
<dbReference type="Pfam" id="PF08241">
    <property type="entry name" value="Methyltransf_11"/>
    <property type="match status" value="1"/>
</dbReference>
<dbReference type="AlphaFoldDB" id="V5FES0"/>
<dbReference type="CDD" id="cd02440">
    <property type="entry name" value="AdoMet_MTases"/>
    <property type="match status" value="1"/>
</dbReference>
<sequence length="263" mass="28204">MSPIYTTPTPPPNHIAHIATTAPNRPIPHKPSYGIDSPLGLALSNLFSPLYVYASLKGKFDLWDDILAGVVNSTLGAGAEADADADLLSQPTLDLGCGRGLVLLKVAERKKALAQAQAQSLPAETAKTVQPAYGVDLFITGDQTGNAPEATYDNAAALDVREHVVLHTADFTNLLFRNDTFALVTASLSIHNVDKQARHKAIREAARVVRSGGYLVVLDLWGYPGEYQAVLKDLGWTDVSCAFGGVRVMFGIWACQVLKARKP</sequence>
<dbReference type="HOGENOM" id="CLU_076542_0_0_1"/>
<dbReference type="PANTHER" id="PTHR45277:SF1">
    <property type="entry name" value="EXPRESSED PROTEIN"/>
    <property type="match status" value="1"/>
</dbReference>
<proteinExistence type="predicted"/>
<dbReference type="Proteomes" id="UP000018001">
    <property type="component" value="Unassembled WGS sequence"/>
</dbReference>
<feature type="domain" description="Methyltransferase type 11" evidence="1">
    <location>
        <begin position="93"/>
        <end position="217"/>
    </location>
</feature>
<name>V5FES0_BYSSN</name>
<evidence type="ECO:0000259" key="1">
    <source>
        <dbReference type="Pfam" id="PF08241"/>
    </source>
</evidence>
<evidence type="ECO:0000313" key="2">
    <source>
        <dbReference type="EMBL" id="GAD95934.1"/>
    </source>
</evidence>
<reference evidence="3" key="1">
    <citation type="journal article" date="2014" name="Genome Announc.">
        <title>Draft genome sequence of the formaldehyde-resistant fungus Byssochlamys spectabilis No. 5 (anamorph Paecilomyces variotii No. 5) (NBRC109023).</title>
        <authorList>
            <person name="Oka T."/>
            <person name="Ekino K."/>
            <person name="Fukuda K."/>
            <person name="Nomura Y."/>
        </authorList>
    </citation>
    <scope>NUCLEOTIDE SEQUENCE [LARGE SCALE GENOMIC DNA]</scope>
    <source>
        <strain evidence="3">No. 5 / NBRC 109023</strain>
    </source>
</reference>
<accession>V5FES0</accession>
<dbReference type="GO" id="GO:0008757">
    <property type="term" value="F:S-adenosylmethionine-dependent methyltransferase activity"/>
    <property type="evidence" value="ECO:0007669"/>
    <property type="project" value="InterPro"/>
</dbReference>
<protein>
    <submittedName>
        <fullName evidence="2">Methyltransferase</fullName>
    </submittedName>
</protein>
<organism evidence="2 3">
    <name type="scientific">Byssochlamys spectabilis (strain No. 5 / NBRC 109023)</name>
    <name type="common">Paecilomyces variotii</name>
    <dbReference type="NCBI Taxonomy" id="1356009"/>
    <lineage>
        <taxon>Eukaryota</taxon>
        <taxon>Fungi</taxon>
        <taxon>Dikarya</taxon>
        <taxon>Ascomycota</taxon>
        <taxon>Pezizomycotina</taxon>
        <taxon>Eurotiomycetes</taxon>
        <taxon>Eurotiomycetidae</taxon>
        <taxon>Eurotiales</taxon>
        <taxon>Thermoascaceae</taxon>
        <taxon>Paecilomyces</taxon>
    </lineage>
</organism>
<dbReference type="eggNOG" id="ENOG502S81U">
    <property type="taxonomic scope" value="Eukaryota"/>
</dbReference>
<dbReference type="OrthoDB" id="10017101at2759"/>
<dbReference type="PANTHER" id="PTHR45277">
    <property type="entry name" value="EXPRESSED PROTEIN"/>
    <property type="match status" value="1"/>
</dbReference>
<dbReference type="SUPFAM" id="SSF53335">
    <property type="entry name" value="S-adenosyl-L-methionine-dependent methyltransferases"/>
    <property type="match status" value="1"/>
</dbReference>
<dbReference type="InParanoid" id="V5FES0"/>
<comment type="caution">
    <text evidence="2">The sequence shown here is derived from an EMBL/GenBank/DDBJ whole genome shotgun (WGS) entry which is preliminary data.</text>
</comment>